<dbReference type="PROSITE" id="PS51257">
    <property type="entry name" value="PROKAR_LIPOPROTEIN"/>
    <property type="match status" value="1"/>
</dbReference>
<evidence type="ECO:0000313" key="1">
    <source>
        <dbReference type="EMBL" id="NID05094.1"/>
    </source>
</evidence>
<keyword evidence="2" id="KW-1185">Reference proteome</keyword>
<dbReference type="EMBL" id="JAAQQR010000003">
    <property type="protein sequence ID" value="NID05094.1"/>
    <property type="molecule type" value="Genomic_DNA"/>
</dbReference>
<dbReference type="Proteomes" id="UP001429601">
    <property type="component" value="Unassembled WGS sequence"/>
</dbReference>
<evidence type="ECO:0008006" key="3">
    <source>
        <dbReference type="Google" id="ProtNLM"/>
    </source>
</evidence>
<evidence type="ECO:0000313" key="2">
    <source>
        <dbReference type="Proteomes" id="UP001429601"/>
    </source>
</evidence>
<proteinExistence type="predicted"/>
<dbReference type="RefSeq" id="WP_167125275.1">
    <property type="nucleotide sequence ID" value="NZ_JAAQQR010000003.1"/>
</dbReference>
<name>A0ABX0Q3J4_9GAMM</name>
<comment type="caution">
    <text evidence="1">The sequence shown here is derived from an EMBL/GenBank/DDBJ whole genome shotgun (WGS) entry which is preliminary data.</text>
</comment>
<accession>A0ABX0Q3J4</accession>
<organism evidence="1 2">
    <name type="scientific">Luteibacter jiangsuensis</name>
    <dbReference type="NCBI Taxonomy" id="637577"/>
    <lineage>
        <taxon>Bacteria</taxon>
        <taxon>Pseudomonadati</taxon>
        <taxon>Pseudomonadota</taxon>
        <taxon>Gammaproteobacteria</taxon>
        <taxon>Lysobacterales</taxon>
        <taxon>Rhodanobacteraceae</taxon>
        <taxon>Luteibacter</taxon>
    </lineage>
</organism>
<protein>
    <recommendedName>
        <fullName evidence="3">Conjugative transfer region protein TrbK</fullName>
    </recommendedName>
</protein>
<reference evidence="1 2" key="1">
    <citation type="journal article" date="2011" name="Curr. Microbiol.">
        <title>Luteibacter jiangsuensis sp. nov.: a methamidophos-degrading bacterium isolated from a methamidophos-manufacturing factory.</title>
        <authorList>
            <person name="Wang L."/>
            <person name="Wang G.L."/>
            <person name="Li S.P."/>
            <person name="Jiang J.D."/>
        </authorList>
    </citation>
    <scope>NUCLEOTIDE SEQUENCE [LARGE SCALE GENOMIC DNA]</scope>
    <source>
        <strain evidence="1 2">CGMCC 1.10133</strain>
    </source>
</reference>
<gene>
    <name evidence="1" type="ORF">HBF26_09365</name>
</gene>
<sequence length="71" mass="7338">MARLTTLFGVAIAALASCQRFHPEAPDPRGLAQELAAVDACIHGGGSWSLDARQCVSGADARAAAASTWRD</sequence>